<organism evidence="1 2">
    <name type="scientific">Dyadobacter linearis</name>
    <dbReference type="NCBI Taxonomy" id="2823330"/>
    <lineage>
        <taxon>Bacteria</taxon>
        <taxon>Pseudomonadati</taxon>
        <taxon>Bacteroidota</taxon>
        <taxon>Cytophagia</taxon>
        <taxon>Cytophagales</taxon>
        <taxon>Spirosomataceae</taxon>
        <taxon>Dyadobacter</taxon>
    </lineage>
</organism>
<sequence>MLENNFGSNFCLKIPTAKIQDGTRTIYMRVTLNRPRDTIPAQICHSYHWDVQAESKIKHKKASTESRFRLIVTARIIAG</sequence>
<reference evidence="1 2" key="1">
    <citation type="submission" date="2021-04" db="EMBL/GenBank/DDBJ databases">
        <authorList>
            <person name="Rodrigo-Torres L."/>
            <person name="Arahal R. D."/>
            <person name="Lucena T."/>
        </authorList>
    </citation>
    <scope>NUCLEOTIDE SEQUENCE [LARGE SCALE GENOMIC DNA]</scope>
    <source>
        <strain evidence="1 2">CECT 9623</strain>
    </source>
</reference>
<dbReference type="Proteomes" id="UP000679725">
    <property type="component" value="Unassembled WGS sequence"/>
</dbReference>
<protein>
    <recommendedName>
        <fullName evidence="3">Arm DNA-binding domain-containing protein</fullName>
    </recommendedName>
</protein>
<keyword evidence="2" id="KW-1185">Reference proteome</keyword>
<accession>A0ABN7RDL6</accession>
<dbReference type="EMBL" id="CAJRAU010000007">
    <property type="protein sequence ID" value="CAG5072944.1"/>
    <property type="molecule type" value="Genomic_DNA"/>
</dbReference>
<name>A0ABN7RDL6_9BACT</name>
<evidence type="ECO:0000313" key="2">
    <source>
        <dbReference type="Proteomes" id="UP000679725"/>
    </source>
</evidence>
<proteinExistence type="predicted"/>
<comment type="caution">
    <text evidence="1">The sequence shown here is derived from an EMBL/GenBank/DDBJ whole genome shotgun (WGS) entry which is preliminary data.</text>
</comment>
<evidence type="ECO:0008006" key="3">
    <source>
        <dbReference type="Google" id="ProtNLM"/>
    </source>
</evidence>
<evidence type="ECO:0000313" key="1">
    <source>
        <dbReference type="EMBL" id="CAG5072944.1"/>
    </source>
</evidence>
<gene>
    <name evidence="1" type="ORF">DYBT9623_04480</name>
</gene>